<dbReference type="PRINTS" id="PR00792">
    <property type="entry name" value="PEPSIN"/>
</dbReference>
<dbReference type="GeneID" id="30147781"/>
<evidence type="ECO:0000256" key="12">
    <source>
        <dbReference type="PIRSR" id="PIRSR601461-1"/>
    </source>
</evidence>
<evidence type="ECO:0000256" key="11">
    <source>
        <dbReference type="ARBA" id="ARBA00023157"/>
    </source>
</evidence>
<dbReference type="PROSITE" id="PS00141">
    <property type="entry name" value="ASP_PROTEASE"/>
    <property type="match status" value="2"/>
</dbReference>
<evidence type="ECO:0000256" key="14">
    <source>
        <dbReference type="RuleBase" id="RU000454"/>
    </source>
</evidence>
<dbReference type="InterPro" id="IPR021109">
    <property type="entry name" value="Peptidase_aspartic_dom_sf"/>
</dbReference>
<dbReference type="OrthoDB" id="771136at2759"/>
<dbReference type="InterPro" id="IPR033876">
    <property type="entry name" value="SAP-like"/>
</dbReference>
<dbReference type="EMBL" id="KV454440">
    <property type="protein sequence ID" value="ODQ77442.1"/>
    <property type="molecule type" value="Genomic_DNA"/>
</dbReference>
<dbReference type="STRING" id="984486.A0A1E3QK38"/>
<sequence>MLLSKTLFTILAVLMQSEFILAEATSLTDGVIRVDFDVHKGQTAKNIVSADGTPRIAPRAVGAADEVNLVNESVLYLANVTIGSNKQKLGVLLDTGSSDFWVQGSTNPYCKAGTTEEVRASPSKIRALAANHRAFHFGFPSSLTSTSTTSIPASSQFDCSIYGSFDQSSSSTFHDNKTALSITYGDGTFAKGDFGQDTVSLGGLDVKGVNFAVANNADNSMGVLGIGIAGNEATTVATTPFQYDNFPVQLKKKGLIKKTLYSLYLNSATSNLGSVLFGGVDHAKHYGNLVPLPLVNVYPKNYPEAVSFFVTLAGVGYNKKAVSSGLISALLDSGTTLTYLPKATISKIASGLGYKHAFLSLTYYGPCTGLPSSVLSFLFAGVTINAPISNFLEQAYYSDGSAANNICILGLQASSTYILGDSFLRSAYAVYDLEALQVYLAQAIPNATAEDIVAVTSTIPPGTLVQQTATTF</sequence>
<feature type="disulfide bond" evidence="13">
    <location>
        <begin position="367"/>
        <end position="407"/>
    </location>
</feature>
<evidence type="ECO:0000256" key="13">
    <source>
        <dbReference type="PIRSR" id="PIRSR601461-2"/>
    </source>
</evidence>
<dbReference type="Proteomes" id="UP000094336">
    <property type="component" value="Unassembled WGS sequence"/>
</dbReference>
<keyword evidence="6 14" id="KW-0645">Protease</keyword>
<dbReference type="GO" id="GO:0005576">
    <property type="term" value="C:extracellular region"/>
    <property type="evidence" value="ECO:0007669"/>
    <property type="project" value="UniProtKB-SubCell"/>
</dbReference>
<evidence type="ECO:0000256" key="9">
    <source>
        <dbReference type="ARBA" id="ARBA00022801"/>
    </source>
</evidence>
<evidence type="ECO:0000256" key="3">
    <source>
        <dbReference type="ARBA" id="ARBA00007447"/>
    </source>
</evidence>
<evidence type="ECO:0000256" key="7">
    <source>
        <dbReference type="ARBA" id="ARBA00022729"/>
    </source>
</evidence>
<gene>
    <name evidence="17" type="ORF">BABINDRAFT_163464</name>
</gene>
<dbReference type="GO" id="GO:0006508">
    <property type="term" value="P:proteolysis"/>
    <property type="evidence" value="ECO:0007669"/>
    <property type="project" value="UniProtKB-KW"/>
</dbReference>
<dbReference type="PROSITE" id="PS51767">
    <property type="entry name" value="PEPTIDASE_A1"/>
    <property type="match status" value="1"/>
</dbReference>
<evidence type="ECO:0000256" key="2">
    <source>
        <dbReference type="ARBA" id="ARBA00004613"/>
    </source>
</evidence>
<proteinExistence type="inferred from homology"/>
<feature type="chain" id="PRO_5009134288" description="candidapepsin" evidence="15">
    <location>
        <begin position="23"/>
        <end position="472"/>
    </location>
</feature>
<dbReference type="InterPro" id="IPR033121">
    <property type="entry name" value="PEPTIDASE_A1"/>
</dbReference>
<dbReference type="AlphaFoldDB" id="A0A1E3QK38"/>
<evidence type="ECO:0000256" key="15">
    <source>
        <dbReference type="SAM" id="SignalP"/>
    </source>
</evidence>
<dbReference type="EC" id="3.4.23.24" evidence="4"/>
<organism evidence="17 18">
    <name type="scientific">Babjeviella inositovora NRRL Y-12698</name>
    <dbReference type="NCBI Taxonomy" id="984486"/>
    <lineage>
        <taxon>Eukaryota</taxon>
        <taxon>Fungi</taxon>
        <taxon>Dikarya</taxon>
        <taxon>Ascomycota</taxon>
        <taxon>Saccharomycotina</taxon>
        <taxon>Pichiomycetes</taxon>
        <taxon>Serinales incertae sedis</taxon>
        <taxon>Babjeviella</taxon>
    </lineage>
</organism>
<evidence type="ECO:0000313" key="17">
    <source>
        <dbReference type="EMBL" id="ODQ77442.1"/>
    </source>
</evidence>
<accession>A0A1E3QK38</accession>
<comment type="similarity">
    <text evidence="3 14">Belongs to the peptidase A1 family.</text>
</comment>
<dbReference type="InterPro" id="IPR001969">
    <property type="entry name" value="Aspartic_peptidase_AS"/>
</dbReference>
<evidence type="ECO:0000256" key="4">
    <source>
        <dbReference type="ARBA" id="ARBA00013207"/>
    </source>
</evidence>
<dbReference type="PANTHER" id="PTHR47966:SF65">
    <property type="entry name" value="ASPARTIC-TYPE ENDOPEPTIDASE"/>
    <property type="match status" value="1"/>
</dbReference>
<feature type="active site" evidence="12">
    <location>
        <position position="332"/>
    </location>
</feature>
<dbReference type="CDD" id="cd05474">
    <property type="entry name" value="SAP_like"/>
    <property type="match status" value="1"/>
</dbReference>
<comment type="subcellular location">
    <subcellularLocation>
        <location evidence="2">Secreted</location>
    </subcellularLocation>
</comment>
<keyword evidence="8 14" id="KW-0064">Aspartyl protease</keyword>
<evidence type="ECO:0000313" key="18">
    <source>
        <dbReference type="Proteomes" id="UP000094336"/>
    </source>
</evidence>
<feature type="signal peptide" evidence="15">
    <location>
        <begin position="1"/>
        <end position="22"/>
    </location>
</feature>
<evidence type="ECO:0000256" key="6">
    <source>
        <dbReference type="ARBA" id="ARBA00022670"/>
    </source>
</evidence>
<dbReference type="RefSeq" id="XP_018982770.1">
    <property type="nucleotide sequence ID" value="XM_019129928.1"/>
</dbReference>
<keyword evidence="9 14" id="KW-0378">Hydrolase</keyword>
<evidence type="ECO:0000256" key="1">
    <source>
        <dbReference type="ARBA" id="ARBA00001675"/>
    </source>
</evidence>
<feature type="active site" evidence="12">
    <location>
        <position position="94"/>
    </location>
</feature>
<keyword evidence="11 13" id="KW-1015">Disulfide bond</keyword>
<keyword evidence="5" id="KW-0964">Secreted</keyword>
<keyword evidence="18" id="KW-1185">Reference proteome</keyword>
<name>A0A1E3QK38_9ASCO</name>
<dbReference type="Gene3D" id="2.40.70.10">
    <property type="entry name" value="Acid Proteases"/>
    <property type="match status" value="2"/>
</dbReference>
<dbReference type="PANTHER" id="PTHR47966">
    <property type="entry name" value="BETA-SITE APP-CLEAVING ENZYME, ISOFORM A-RELATED"/>
    <property type="match status" value="1"/>
</dbReference>
<keyword evidence="10" id="KW-0865">Zymogen</keyword>
<dbReference type="GO" id="GO:0004190">
    <property type="term" value="F:aspartic-type endopeptidase activity"/>
    <property type="evidence" value="ECO:0007669"/>
    <property type="project" value="UniProtKB-KW"/>
</dbReference>
<evidence type="ECO:0000256" key="5">
    <source>
        <dbReference type="ARBA" id="ARBA00022525"/>
    </source>
</evidence>
<dbReference type="Pfam" id="PF00026">
    <property type="entry name" value="Asp"/>
    <property type="match status" value="1"/>
</dbReference>
<dbReference type="SUPFAM" id="SSF50630">
    <property type="entry name" value="Acid proteases"/>
    <property type="match status" value="1"/>
</dbReference>
<keyword evidence="7 15" id="KW-0732">Signal</keyword>
<evidence type="ECO:0000259" key="16">
    <source>
        <dbReference type="PROSITE" id="PS51767"/>
    </source>
</evidence>
<reference evidence="18" key="1">
    <citation type="submission" date="2016-05" db="EMBL/GenBank/DDBJ databases">
        <title>Comparative genomics of biotechnologically important yeasts.</title>
        <authorList>
            <consortium name="DOE Joint Genome Institute"/>
            <person name="Riley R."/>
            <person name="Haridas S."/>
            <person name="Wolfe K.H."/>
            <person name="Lopes M.R."/>
            <person name="Hittinger C.T."/>
            <person name="Goker M."/>
            <person name="Salamov A."/>
            <person name="Wisecaver J."/>
            <person name="Long T.M."/>
            <person name="Aerts A.L."/>
            <person name="Barry K."/>
            <person name="Choi C."/>
            <person name="Clum A."/>
            <person name="Coughlan A.Y."/>
            <person name="Deshpande S."/>
            <person name="Douglass A.P."/>
            <person name="Hanson S.J."/>
            <person name="Klenk H.-P."/>
            <person name="Labutti K."/>
            <person name="Lapidus A."/>
            <person name="Lindquist E."/>
            <person name="Lipzen A."/>
            <person name="Meier-Kolthoff J.P."/>
            <person name="Ohm R.A."/>
            <person name="Otillar R.P."/>
            <person name="Pangilinan J."/>
            <person name="Peng Y."/>
            <person name="Rokas A."/>
            <person name="Rosa C.A."/>
            <person name="Scheuner C."/>
            <person name="Sibirny A.A."/>
            <person name="Slot J.C."/>
            <person name="Stielow J.B."/>
            <person name="Sun H."/>
            <person name="Kurtzman C.P."/>
            <person name="Blackwell M."/>
            <person name="Grigoriev I.V."/>
            <person name="Jeffries T.W."/>
        </authorList>
    </citation>
    <scope>NUCLEOTIDE SEQUENCE [LARGE SCALE GENOMIC DNA]</scope>
    <source>
        <strain evidence="18">NRRL Y-12698</strain>
    </source>
</reference>
<dbReference type="InterPro" id="IPR001461">
    <property type="entry name" value="Aspartic_peptidase_A1"/>
</dbReference>
<evidence type="ECO:0000256" key="10">
    <source>
        <dbReference type="ARBA" id="ARBA00023145"/>
    </source>
</evidence>
<protein>
    <recommendedName>
        <fullName evidence="4">candidapepsin</fullName>
        <ecNumber evidence="4">3.4.23.24</ecNumber>
    </recommendedName>
</protein>
<evidence type="ECO:0000256" key="8">
    <source>
        <dbReference type="ARBA" id="ARBA00022750"/>
    </source>
</evidence>
<feature type="domain" description="Peptidase A1" evidence="16">
    <location>
        <begin position="76"/>
        <end position="441"/>
    </location>
</feature>
<comment type="catalytic activity">
    <reaction evidence="1">
        <text>Preferential cleavage at the carboxyl of hydrophobic amino acids, but fails to cleave 15-Leu-|-Tyr-16, 16-Tyr-|-Leu-17 and 24-Phe-|-Phe-25 of insulin B chain. Activates trypsinogen, and degrades keratin.</text>
        <dbReference type="EC" id="3.4.23.24"/>
    </reaction>
</comment>